<dbReference type="GO" id="GO:0046872">
    <property type="term" value="F:metal ion binding"/>
    <property type="evidence" value="ECO:0007669"/>
    <property type="project" value="UniProtKB-KW"/>
</dbReference>
<dbReference type="InterPro" id="IPR001130">
    <property type="entry name" value="TatD-like"/>
</dbReference>
<gene>
    <name evidence="3" type="ORF">MNBD_GAMMA09-763</name>
</gene>
<sequence>MFIDSHCHLDRIDLKDFNNNFNQLMQTIQTAQVERMLCVSINLEDYPAMKAMVDALDYVDISVGVHPCDTQHDTLKLQQLIQLGADPKVVAIGETGLDYYYAKESREQQIGSFQLHMQAANELNKPVIIHTRDARQDTLDILREGNIENCGGVLHCFTESWDMARQALDMGMYISFSGIVSFRNADDLREVARQVPDEYFLIETDSPYLAPVPHRGKQNHPGWVTHVAECLAQVRGTTVEKIAALSKANYLRLFAQK</sequence>
<proteinExistence type="predicted"/>
<dbReference type="EMBL" id="UOFI01000010">
    <property type="protein sequence ID" value="VAW61427.1"/>
    <property type="molecule type" value="Genomic_DNA"/>
</dbReference>
<accession>A0A3B0XE95</accession>
<organism evidence="3">
    <name type="scientific">hydrothermal vent metagenome</name>
    <dbReference type="NCBI Taxonomy" id="652676"/>
    <lineage>
        <taxon>unclassified sequences</taxon>
        <taxon>metagenomes</taxon>
        <taxon>ecological metagenomes</taxon>
    </lineage>
</organism>
<dbReference type="CDD" id="cd01310">
    <property type="entry name" value="TatD_DNAse"/>
    <property type="match status" value="1"/>
</dbReference>
<dbReference type="SUPFAM" id="SSF51556">
    <property type="entry name" value="Metallo-dependent hydrolases"/>
    <property type="match status" value="1"/>
</dbReference>
<keyword evidence="2 3" id="KW-0378">Hydrolase</keyword>
<dbReference type="AlphaFoldDB" id="A0A3B0XE95"/>
<dbReference type="PANTHER" id="PTHR46124:SF2">
    <property type="entry name" value="D-AMINOACYL-TRNA DEACYLASE"/>
    <property type="match status" value="1"/>
</dbReference>
<dbReference type="GO" id="GO:0016788">
    <property type="term" value="F:hydrolase activity, acting on ester bonds"/>
    <property type="evidence" value="ECO:0007669"/>
    <property type="project" value="InterPro"/>
</dbReference>
<reference evidence="3" key="1">
    <citation type="submission" date="2018-06" db="EMBL/GenBank/DDBJ databases">
        <authorList>
            <person name="Zhirakovskaya E."/>
        </authorList>
    </citation>
    <scope>NUCLEOTIDE SEQUENCE</scope>
</reference>
<protein>
    <submittedName>
        <fullName evidence="3">Uncharacterized metal-dependent hydrolase YcfH</fullName>
    </submittedName>
</protein>
<dbReference type="GO" id="GO:0004536">
    <property type="term" value="F:DNA nuclease activity"/>
    <property type="evidence" value="ECO:0007669"/>
    <property type="project" value="InterPro"/>
</dbReference>
<dbReference type="NCBIfam" id="TIGR00010">
    <property type="entry name" value="YchF/TatD family DNA exonuclease"/>
    <property type="match status" value="1"/>
</dbReference>
<dbReference type="Gene3D" id="3.20.20.140">
    <property type="entry name" value="Metal-dependent hydrolases"/>
    <property type="match status" value="1"/>
</dbReference>
<keyword evidence="1" id="KW-0479">Metal-binding</keyword>
<name>A0A3B0XE95_9ZZZZ</name>
<dbReference type="Pfam" id="PF01026">
    <property type="entry name" value="TatD_DNase"/>
    <property type="match status" value="1"/>
</dbReference>
<dbReference type="PANTHER" id="PTHR46124">
    <property type="entry name" value="D-AMINOACYL-TRNA DEACYLASE"/>
    <property type="match status" value="1"/>
</dbReference>
<dbReference type="PIRSF" id="PIRSF005902">
    <property type="entry name" value="DNase_TatD"/>
    <property type="match status" value="1"/>
</dbReference>
<evidence type="ECO:0000256" key="2">
    <source>
        <dbReference type="ARBA" id="ARBA00022801"/>
    </source>
</evidence>
<dbReference type="InterPro" id="IPR015991">
    <property type="entry name" value="TatD/YcfH-like"/>
</dbReference>
<evidence type="ECO:0000256" key="1">
    <source>
        <dbReference type="ARBA" id="ARBA00022723"/>
    </source>
</evidence>
<dbReference type="InterPro" id="IPR032466">
    <property type="entry name" value="Metal_Hydrolase"/>
</dbReference>
<evidence type="ECO:0000313" key="3">
    <source>
        <dbReference type="EMBL" id="VAW61427.1"/>
    </source>
</evidence>
<dbReference type="GO" id="GO:0005829">
    <property type="term" value="C:cytosol"/>
    <property type="evidence" value="ECO:0007669"/>
    <property type="project" value="TreeGrafter"/>
</dbReference>
<dbReference type="PROSITE" id="PS01137">
    <property type="entry name" value="TATD_1"/>
    <property type="match status" value="1"/>
</dbReference>
<dbReference type="FunFam" id="3.20.20.140:FF:000005">
    <property type="entry name" value="TatD family hydrolase"/>
    <property type="match status" value="1"/>
</dbReference>
<dbReference type="InterPro" id="IPR018228">
    <property type="entry name" value="DNase_TatD-rel_CS"/>
</dbReference>